<comment type="caution">
    <text evidence="1">The sequence shown here is derived from an EMBL/GenBank/DDBJ whole genome shotgun (WGS) entry which is preliminary data.</text>
</comment>
<dbReference type="OrthoDB" id="271062at2"/>
<evidence type="ECO:0008006" key="3">
    <source>
        <dbReference type="Google" id="ProtNLM"/>
    </source>
</evidence>
<dbReference type="Proteomes" id="UP000475582">
    <property type="component" value="Unassembled WGS sequence"/>
</dbReference>
<sequence>MSHIHLCWELGGGLGHAGRLKMLAQGLLARGHRVTMSLRDLMATHAMLADLDILKLQAPVWLHDAVGLPPSANLAEILFNCGYLEPAALRGMVAGWRAMFGILAPDLVVADYAPTALLAARSMGLRSASVGNGFYSPPPGQSLPAWQQAPAERLASSEARMLATANAVLTEYGASPYQHAADVFLGDLPLLCTWPELDHCEPASRGAAEWLGPSFAAQGGIAPHWPEGEGRRVFAYLKASHASHGAVLNALVEEGCRVLAYVPEVAAGAAPPLVSDRVLYADAPVALPQALAQADLCVCHAGEATLAQSLLAGVPLLMLPSHTEQFLSARRVAMSGAGYNAALLTPASDWRATLRPLLNDASYREAARAFAARHQGFSQQWMNQALAVRLERLLA</sequence>
<dbReference type="AlphaFoldDB" id="A0A6L6PC75"/>
<dbReference type="RefSeq" id="WP_155461786.1">
    <property type="nucleotide sequence ID" value="NZ_WNKY01000001.1"/>
</dbReference>
<dbReference type="EMBL" id="WNKY01000001">
    <property type="protein sequence ID" value="MTV36453.1"/>
    <property type="molecule type" value="Genomic_DNA"/>
</dbReference>
<reference evidence="1 2" key="1">
    <citation type="submission" date="2019-11" db="EMBL/GenBank/DDBJ databases">
        <title>Type strains purchased from KCTC, JCM and DSMZ.</title>
        <authorList>
            <person name="Lu H."/>
        </authorList>
    </citation>
    <scope>NUCLEOTIDE SEQUENCE [LARGE SCALE GENOMIC DNA]</scope>
    <source>
        <strain evidence="1 2">KCTC 22382</strain>
    </source>
</reference>
<dbReference type="Gene3D" id="3.40.50.2000">
    <property type="entry name" value="Glycogen Phosphorylase B"/>
    <property type="match status" value="2"/>
</dbReference>
<evidence type="ECO:0000313" key="2">
    <source>
        <dbReference type="Proteomes" id="UP000475582"/>
    </source>
</evidence>
<proteinExistence type="predicted"/>
<organism evidence="1 2">
    <name type="scientific">Duganella radicis</name>
    <dbReference type="NCBI Taxonomy" id="551988"/>
    <lineage>
        <taxon>Bacteria</taxon>
        <taxon>Pseudomonadati</taxon>
        <taxon>Pseudomonadota</taxon>
        <taxon>Betaproteobacteria</taxon>
        <taxon>Burkholderiales</taxon>
        <taxon>Oxalobacteraceae</taxon>
        <taxon>Telluria group</taxon>
        <taxon>Duganella</taxon>
    </lineage>
</organism>
<dbReference type="InterPro" id="IPR002213">
    <property type="entry name" value="UDP_glucos_trans"/>
</dbReference>
<evidence type="ECO:0000313" key="1">
    <source>
        <dbReference type="EMBL" id="MTV36453.1"/>
    </source>
</evidence>
<dbReference type="PANTHER" id="PTHR21015">
    <property type="entry name" value="UDP-N-ACETYLGLUCOSAMINE--N-ACETYLMURAMYL-(PENTAPEPTIDE) PYROPHOSPHORYL-UNDECAPRENOL N-ACETYLGLUCOSAMINE TRANSFERASE 1"/>
    <property type="match status" value="1"/>
</dbReference>
<dbReference type="GO" id="GO:0008194">
    <property type="term" value="F:UDP-glycosyltransferase activity"/>
    <property type="evidence" value="ECO:0007669"/>
    <property type="project" value="InterPro"/>
</dbReference>
<dbReference type="PANTHER" id="PTHR21015:SF22">
    <property type="entry name" value="GLYCOSYLTRANSFERASE"/>
    <property type="match status" value="1"/>
</dbReference>
<dbReference type="SUPFAM" id="SSF53756">
    <property type="entry name" value="UDP-Glycosyltransferase/glycogen phosphorylase"/>
    <property type="match status" value="1"/>
</dbReference>
<name>A0A6L6PC75_9BURK</name>
<dbReference type="Pfam" id="PF00201">
    <property type="entry name" value="UDPGT"/>
    <property type="match status" value="1"/>
</dbReference>
<gene>
    <name evidence="1" type="ORF">GM676_02505</name>
</gene>
<protein>
    <recommendedName>
        <fullName evidence="3">Glycosyl transferase family 28 C-terminal domain-containing protein</fullName>
    </recommendedName>
</protein>
<keyword evidence="2" id="KW-1185">Reference proteome</keyword>
<accession>A0A6L6PC75</accession>